<evidence type="ECO:0000259" key="9">
    <source>
        <dbReference type="PROSITE" id="PS50850"/>
    </source>
</evidence>
<dbReference type="PROSITE" id="PS00216">
    <property type="entry name" value="SUGAR_TRANSPORT_1"/>
    <property type="match status" value="1"/>
</dbReference>
<reference evidence="10 11" key="1">
    <citation type="submission" date="2020-08" db="EMBL/GenBank/DDBJ databases">
        <title>A Genomic Blueprint of the Chicken Gut Microbiome.</title>
        <authorList>
            <person name="Gilroy R."/>
            <person name="Ravi A."/>
            <person name="Getino M."/>
            <person name="Pursley I."/>
            <person name="Horton D.L."/>
            <person name="Alikhan N.-F."/>
            <person name="Baker D."/>
            <person name="Gharbi K."/>
            <person name="Hall N."/>
            <person name="Watson M."/>
            <person name="Adriaenssens E.M."/>
            <person name="Foster-Nyarko E."/>
            <person name="Jarju S."/>
            <person name="Secka A."/>
            <person name="Antonio M."/>
            <person name="Oren A."/>
            <person name="Chaudhuri R."/>
            <person name="La Ragione R.M."/>
            <person name="Hildebrand F."/>
            <person name="Pallen M.J."/>
        </authorList>
    </citation>
    <scope>NUCLEOTIDE SEQUENCE [LARGE SCALE GENOMIC DNA]</scope>
    <source>
        <strain evidence="10 11">Sa3CUA2</strain>
    </source>
</reference>
<dbReference type="PANTHER" id="PTHR23502">
    <property type="entry name" value="MAJOR FACILITATOR SUPERFAMILY"/>
    <property type="match status" value="1"/>
</dbReference>
<evidence type="ECO:0000256" key="7">
    <source>
        <dbReference type="ARBA" id="ARBA00023136"/>
    </source>
</evidence>
<protein>
    <submittedName>
        <fullName evidence="10">Multidrug effflux MFS transporter</fullName>
    </submittedName>
</protein>
<dbReference type="PRINTS" id="PR01036">
    <property type="entry name" value="TCRTETB"/>
</dbReference>
<dbReference type="SUPFAM" id="SSF103473">
    <property type="entry name" value="MFS general substrate transporter"/>
    <property type="match status" value="1"/>
</dbReference>
<dbReference type="Gene3D" id="1.20.1720.10">
    <property type="entry name" value="Multidrug resistance protein D"/>
    <property type="match status" value="1"/>
</dbReference>
<dbReference type="Pfam" id="PF07690">
    <property type="entry name" value="MFS_1"/>
    <property type="match status" value="1"/>
</dbReference>
<dbReference type="InterPro" id="IPR005829">
    <property type="entry name" value="Sugar_transporter_CS"/>
</dbReference>
<gene>
    <name evidence="10" type="ORF">H9657_18415</name>
</gene>
<comment type="similarity">
    <text evidence="2">Belongs to the major facilitator superfamily. Bcr/CmlA family.</text>
</comment>
<feature type="transmembrane region" description="Helical" evidence="8">
    <location>
        <begin position="173"/>
        <end position="193"/>
    </location>
</feature>
<accession>A0ABR8QIS9</accession>
<keyword evidence="5 8" id="KW-0812">Transmembrane</keyword>
<keyword evidence="6 8" id="KW-1133">Transmembrane helix</keyword>
<keyword evidence="7 8" id="KW-0472">Membrane</keyword>
<proteinExistence type="inferred from homology"/>
<feature type="transmembrane region" description="Helical" evidence="8">
    <location>
        <begin position="12"/>
        <end position="34"/>
    </location>
</feature>
<evidence type="ECO:0000256" key="3">
    <source>
        <dbReference type="ARBA" id="ARBA00022448"/>
    </source>
</evidence>
<dbReference type="InterPro" id="IPR036259">
    <property type="entry name" value="MFS_trans_sf"/>
</dbReference>
<feature type="transmembrane region" description="Helical" evidence="8">
    <location>
        <begin position="261"/>
        <end position="281"/>
    </location>
</feature>
<keyword evidence="11" id="KW-1185">Reference proteome</keyword>
<feature type="transmembrane region" description="Helical" evidence="8">
    <location>
        <begin position="318"/>
        <end position="340"/>
    </location>
</feature>
<evidence type="ECO:0000256" key="1">
    <source>
        <dbReference type="ARBA" id="ARBA00004651"/>
    </source>
</evidence>
<evidence type="ECO:0000313" key="11">
    <source>
        <dbReference type="Proteomes" id="UP000604241"/>
    </source>
</evidence>
<keyword evidence="3" id="KW-0813">Transport</keyword>
<evidence type="ECO:0000256" key="6">
    <source>
        <dbReference type="ARBA" id="ARBA00022989"/>
    </source>
</evidence>
<feature type="transmembrane region" description="Helical" evidence="8">
    <location>
        <begin position="143"/>
        <end position="167"/>
    </location>
</feature>
<feature type="transmembrane region" description="Helical" evidence="8">
    <location>
        <begin position="293"/>
        <end position="312"/>
    </location>
</feature>
<feature type="transmembrane region" description="Helical" evidence="8">
    <location>
        <begin position="54"/>
        <end position="74"/>
    </location>
</feature>
<organism evidence="10 11">
    <name type="scientific">Cellulomonas avistercoris</name>
    <dbReference type="NCBI Taxonomy" id="2762242"/>
    <lineage>
        <taxon>Bacteria</taxon>
        <taxon>Bacillati</taxon>
        <taxon>Actinomycetota</taxon>
        <taxon>Actinomycetes</taxon>
        <taxon>Micrococcales</taxon>
        <taxon>Cellulomonadaceae</taxon>
        <taxon>Cellulomonas</taxon>
    </lineage>
</organism>
<dbReference type="NCBIfam" id="TIGR00710">
    <property type="entry name" value="efflux_Bcr_CflA"/>
    <property type="match status" value="1"/>
</dbReference>
<dbReference type="CDD" id="cd17320">
    <property type="entry name" value="MFS_MdfA_MDR_like"/>
    <property type="match status" value="1"/>
</dbReference>
<feature type="transmembrane region" description="Helical" evidence="8">
    <location>
        <begin position="378"/>
        <end position="398"/>
    </location>
</feature>
<evidence type="ECO:0000256" key="2">
    <source>
        <dbReference type="ARBA" id="ARBA00006236"/>
    </source>
</evidence>
<dbReference type="Proteomes" id="UP000604241">
    <property type="component" value="Unassembled WGS sequence"/>
</dbReference>
<dbReference type="EMBL" id="JACSQV010000024">
    <property type="protein sequence ID" value="MBD7920251.1"/>
    <property type="molecule type" value="Genomic_DNA"/>
</dbReference>
<comment type="caution">
    <text evidence="10">The sequence shown here is derived from an EMBL/GenBank/DDBJ whole genome shotgun (WGS) entry which is preliminary data.</text>
</comment>
<feature type="transmembrane region" description="Helical" evidence="8">
    <location>
        <begin position="112"/>
        <end position="131"/>
    </location>
</feature>
<sequence length="435" mass="43501">MPASTDAPARPVPTLAPVLVATLALLTAVAPLSIDMYLPGFPAMAADLGTTASGIQLTMTAFLLGLGLGQLFIGPLSDGVGRRRPLLAGTALCLVASVVCAVAPNVEVLTGARFLQGVGGAAGVVLARAIVSDTSRGPVAAKLLGVLTIVSVIAPVVAPLVGGLIVAQSGWRLVFWVLAAVVAVMLVGSALRVRETLPVAHRTRGGIATTFATAREVLANRHYTGYALTFSFAFAGLFAYISASPFVVQNILGLSEAQFSLVFALNALAITATSAVSAGLAGRVPYRTMIGTGLAAMTLAGAGLLVTVLNGVPIVPTLVLFALFQGSLGLVFGNATALALGEAGRHAGTGSAFLGFLQFGLAAVVAPLVGIAGEATAVPMGIAMVVSAVLAVVSFVVLTRGATEPQPHTDDVVADDAQRGTEPSNAALVAAAPGA</sequence>
<comment type="subcellular location">
    <subcellularLocation>
        <location evidence="1">Cell membrane</location>
        <topology evidence="1">Multi-pass membrane protein</topology>
    </subcellularLocation>
</comment>
<dbReference type="InterPro" id="IPR020846">
    <property type="entry name" value="MFS_dom"/>
</dbReference>
<feature type="transmembrane region" description="Helical" evidence="8">
    <location>
        <begin position="86"/>
        <end position="106"/>
    </location>
</feature>
<dbReference type="PROSITE" id="PS50850">
    <property type="entry name" value="MFS"/>
    <property type="match status" value="1"/>
</dbReference>
<feature type="transmembrane region" description="Helical" evidence="8">
    <location>
        <begin position="352"/>
        <end position="372"/>
    </location>
</feature>
<dbReference type="RefSeq" id="WP_191784893.1">
    <property type="nucleotide sequence ID" value="NZ_JACSQV010000024.1"/>
</dbReference>
<dbReference type="InterPro" id="IPR011701">
    <property type="entry name" value="MFS"/>
</dbReference>
<evidence type="ECO:0000256" key="4">
    <source>
        <dbReference type="ARBA" id="ARBA00022475"/>
    </source>
</evidence>
<dbReference type="PANTHER" id="PTHR23502:SF132">
    <property type="entry name" value="POLYAMINE TRANSPORTER 2-RELATED"/>
    <property type="match status" value="1"/>
</dbReference>
<evidence type="ECO:0000256" key="8">
    <source>
        <dbReference type="SAM" id="Phobius"/>
    </source>
</evidence>
<dbReference type="InterPro" id="IPR004812">
    <property type="entry name" value="Efflux_drug-R_Bcr/CmlA"/>
</dbReference>
<feature type="domain" description="Major facilitator superfamily (MFS) profile" evidence="9">
    <location>
        <begin position="19"/>
        <end position="406"/>
    </location>
</feature>
<evidence type="ECO:0000256" key="5">
    <source>
        <dbReference type="ARBA" id="ARBA00022692"/>
    </source>
</evidence>
<keyword evidence="4" id="KW-1003">Cell membrane</keyword>
<evidence type="ECO:0000313" key="10">
    <source>
        <dbReference type="EMBL" id="MBD7920251.1"/>
    </source>
</evidence>
<name>A0ABR8QIS9_9CELL</name>
<feature type="transmembrane region" description="Helical" evidence="8">
    <location>
        <begin position="223"/>
        <end position="241"/>
    </location>
</feature>